<keyword evidence="1" id="KW-0812">Transmembrane</keyword>
<dbReference type="EMBL" id="BAAAKV010000020">
    <property type="protein sequence ID" value="GAA1167997.1"/>
    <property type="molecule type" value="Genomic_DNA"/>
</dbReference>
<accession>A0ABN1UTG1</accession>
<dbReference type="Proteomes" id="UP001501371">
    <property type="component" value="Unassembled WGS sequence"/>
</dbReference>
<sequence length="55" mass="6097">MGALLLILLLVLIVFGLGFVLHALWWLGVVIVVLWLLGVAVRAVTDGRRGGHWRH</sequence>
<evidence type="ECO:0008006" key="4">
    <source>
        <dbReference type="Google" id="ProtNLM"/>
    </source>
</evidence>
<proteinExistence type="predicted"/>
<name>A0ABN1UTG1_9ACTN</name>
<keyword evidence="1" id="KW-0472">Membrane</keyword>
<comment type="caution">
    <text evidence="2">The sequence shown here is derived from an EMBL/GenBank/DDBJ whole genome shotgun (WGS) entry which is preliminary data.</text>
</comment>
<gene>
    <name evidence="2" type="ORF">GCM10009654_26420</name>
</gene>
<reference evidence="2 3" key="1">
    <citation type="journal article" date="2019" name="Int. J. Syst. Evol. Microbiol.">
        <title>The Global Catalogue of Microorganisms (GCM) 10K type strain sequencing project: providing services to taxonomists for standard genome sequencing and annotation.</title>
        <authorList>
            <consortium name="The Broad Institute Genomics Platform"/>
            <consortium name="The Broad Institute Genome Sequencing Center for Infectious Disease"/>
            <person name="Wu L."/>
            <person name="Ma J."/>
        </authorList>
    </citation>
    <scope>NUCLEOTIDE SEQUENCE [LARGE SCALE GENOMIC DNA]</scope>
    <source>
        <strain evidence="2 3">JCM 12696</strain>
    </source>
</reference>
<evidence type="ECO:0000313" key="2">
    <source>
        <dbReference type="EMBL" id="GAA1167997.1"/>
    </source>
</evidence>
<protein>
    <recommendedName>
        <fullName evidence="4">Hydrophobic protein</fullName>
    </recommendedName>
</protein>
<dbReference type="RefSeq" id="WP_344274903.1">
    <property type="nucleotide sequence ID" value="NZ_BAAAKV010000020.1"/>
</dbReference>
<evidence type="ECO:0000256" key="1">
    <source>
        <dbReference type="SAM" id="Phobius"/>
    </source>
</evidence>
<organism evidence="2 3">
    <name type="scientific">Streptomyces hebeiensis</name>
    <dbReference type="NCBI Taxonomy" id="229486"/>
    <lineage>
        <taxon>Bacteria</taxon>
        <taxon>Bacillati</taxon>
        <taxon>Actinomycetota</taxon>
        <taxon>Actinomycetes</taxon>
        <taxon>Kitasatosporales</taxon>
        <taxon>Streptomycetaceae</taxon>
        <taxon>Streptomyces</taxon>
    </lineage>
</organism>
<keyword evidence="1" id="KW-1133">Transmembrane helix</keyword>
<keyword evidence="3" id="KW-1185">Reference proteome</keyword>
<evidence type="ECO:0000313" key="3">
    <source>
        <dbReference type="Proteomes" id="UP001501371"/>
    </source>
</evidence>
<feature type="transmembrane region" description="Helical" evidence="1">
    <location>
        <begin position="26"/>
        <end position="45"/>
    </location>
</feature>